<accession>A0A9W6C7Y3</accession>
<evidence type="ECO:0000313" key="1">
    <source>
        <dbReference type="EMBL" id="GLG06079.1"/>
    </source>
</evidence>
<dbReference type="RefSeq" id="WP_204247069.1">
    <property type="nucleotide sequence ID" value="NZ_BSBO01000046.1"/>
</dbReference>
<evidence type="ECO:0000313" key="2">
    <source>
        <dbReference type="Proteomes" id="UP001145145"/>
    </source>
</evidence>
<keyword evidence="2" id="KW-1185">Reference proteome</keyword>
<dbReference type="EMBL" id="BSBO01000046">
    <property type="protein sequence ID" value="GLG06079.1"/>
    <property type="molecule type" value="Genomic_DNA"/>
</dbReference>
<comment type="caution">
    <text evidence="1">The sequence shown here is derived from an EMBL/GenBank/DDBJ whole genome shotgun (WGS) entry which is preliminary data.</text>
</comment>
<proteinExistence type="predicted"/>
<sequence>MIFKVQKIEEDIDFGCEERMDDEPVMAVVTLQDEAGAEKRVKMPDQLLYDREINEGDQVIFDENGKLQKRIRGDWTERCKKANVNTEEFVSKMEALKAGKKVNWICPFCGGNVTLLEQESSHTVIGCDSCDMRIQLENH</sequence>
<organism evidence="1 2">
    <name type="scientific">Sellimonas catena</name>
    <dbReference type="NCBI Taxonomy" id="2994035"/>
    <lineage>
        <taxon>Bacteria</taxon>
        <taxon>Bacillati</taxon>
        <taxon>Bacillota</taxon>
        <taxon>Clostridia</taxon>
        <taxon>Lachnospirales</taxon>
        <taxon>Lachnospiraceae</taxon>
        <taxon>Sellimonas</taxon>
    </lineage>
</organism>
<reference evidence="1 2" key="1">
    <citation type="journal article" date="2023" name="Int. J. Syst. Evol. Microbiol.">
        <title>Sellimonas catena sp. nov., isolated from human faeces.</title>
        <authorList>
            <person name="Hisatomi A."/>
            <person name="Ohkuma M."/>
            <person name="Sakamoto M."/>
        </authorList>
    </citation>
    <scope>NUCLEOTIDE SEQUENCE [LARGE SCALE GENOMIC DNA]</scope>
    <source>
        <strain evidence="1 2">12EGH17</strain>
    </source>
</reference>
<dbReference type="Proteomes" id="UP001145145">
    <property type="component" value="Unassembled WGS sequence"/>
</dbReference>
<gene>
    <name evidence="1" type="ORF">Selli1_32530</name>
</gene>
<dbReference type="AlphaFoldDB" id="A0A9W6C7Y3"/>
<protein>
    <submittedName>
        <fullName evidence="1">Uncharacterized protein</fullName>
    </submittedName>
</protein>
<name>A0A9W6C7Y3_9FIRM</name>